<sequence>HKNKLEWVEIIEPRTRERMYANLLTGECVWDPPAGVRIKRTGDNQWWELYDPNTARFYYYNAATQRTVWHRPHS</sequence>
<dbReference type="InterPro" id="IPR036020">
    <property type="entry name" value="WW_dom_sf"/>
</dbReference>
<dbReference type="GO" id="GO:0005096">
    <property type="term" value="F:GTPase activator activity"/>
    <property type="evidence" value="ECO:0007669"/>
    <property type="project" value="TreeGrafter"/>
</dbReference>
<dbReference type="SUPFAM" id="SSF51045">
    <property type="entry name" value="WW domain"/>
    <property type="match status" value="1"/>
</dbReference>
<feature type="domain" description="WW" evidence="1">
    <location>
        <begin position="47"/>
        <end position="74"/>
    </location>
</feature>
<dbReference type="PANTHER" id="PTHR45876:SF1">
    <property type="entry name" value="RHO GTPASE-ACTIVATING PROTEIN 39"/>
    <property type="match status" value="1"/>
</dbReference>
<feature type="non-terminal residue" evidence="2">
    <location>
        <position position="1"/>
    </location>
</feature>
<comment type="caution">
    <text evidence="2">The sequence shown here is derived from an EMBL/GenBank/DDBJ whole genome shotgun (WGS) entry which is preliminary data.</text>
</comment>
<dbReference type="PANTHER" id="PTHR45876">
    <property type="entry name" value="FI04035P"/>
    <property type="match status" value="1"/>
</dbReference>
<dbReference type="Gene3D" id="2.20.70.10">
    <property type="match status" value="1"/>
</dbReference>
<feature type="non-terminal residue" evidence="2">
    <location>
        <position position="74"/>
    </location>
</feature>
<dbReference type="EMBL" id="JANIIK010000048">
    <property type="protein sequence ID" value="KAJ3599372.1"/>
    <property type="molecule type" value="Genomic_DNA"/>
</dbReference>
<reference evidence="2" key="1">
    <citation type="submission" date="2022-07" db="EMBL/GenBank/DDBJ databases">
        <title>Chromosome-level genome of Muraenolepis orangiensis.</title>
        <authorList>
            <person name="Kim J."/>
        </authorList>
    </citation>
    <scope>NUCLEOTIDE SEQUENCE</scope>
    <source>
        <strain evidence="2">KU_S4_2022</strain>
        <tissue evidence="2">Muscle</tissue>
    </source>
</reference>
<evidence type="ECO:0000259" key="1">
    <source>
        <dbReference type="PROSITE" id="PS50020"/>
    </source>
</evidence>
<protein>
    <recommendedName>
        <fullName evidence="1">WW domain-containing protein</fullName>
    </recommendedName>
</protein>
<dbReference type="AlphaFoldDB" id="A0A9Q0E7F1"/>
<dbReference type="InterPro" id="IPR001202">
    <property type="entry name" value="WW_dom"/>
</dbReference>
<gene>
    <name evidence="2" type="ORF">NHX12_033335</name>
</gene>
<evidence type="ECO:0000313" key="3">
    <source>
        <dbReference type="Proteomes" id="UP001148018"/>
    </source>
</evidence>
<dbReference type="OrthoDB" id="437889at2759"/>
<organism evidence="2 3">
    <name type="scientific">Muraenolepis orangiensis</name>
    <name type="common">Patagonian moray cod</name>
    <dbReference type="NCBI Taxonomy" id="630683"/>
    <lineage>
        <taxon>Eukaryota</taxon>
        <taxon>Metazoa</taxon>
        <taxon>Chordata</taxon>
        <taxon>Craniata</taxon>
        <taxon>Vertebrata</taxon>
        <taxon>Euteleostomi</taxon>
        <taxon>Actinopterygii</taxon>
        <taxon>Neopterygii</taxon>
        <taxon>Teleostei</taxon>
        <taxon>Neoteleostei</taxon>
        <taxon>Acanthomorphata</taxon>
        <taxon>Zeiogadaria</taxon>
        <taxon>Gadariae</taxon>
        <taxon>Gadiformes</taxon>
        <taxon>Muraenolepidoidei</taxon>
        <taxon>Muraenolepididae</taxon>
        <taxon>Muraenolepis</taxon>
    </lineage>
</organism>
<proteinExistence type="predicted"/>
<name>A0A9Q0E7F1_9TELE</name>
<evidence type="ECO:0000313" key="2">
    <source>
        <dbReference type="EMBL" id="KAJ3599372.1"/>
    </source>
</evidence>
<dbReference type="SMART" id="SM00456">
    <property type="entry name" value="WW"/>
    <property type="match status" value="2"/>
</dbReference>
<dbReference type="PROSITE" id="PS50020">
    <property type="entry name" value="WW_DOMAIN_2"/>
    <property type="match status" value="1"/>
</dbReference>
<keyword evidence="3" id="KW-1185">Reference proteome</keyword>
<dbReference type="Pfam" id="PF00397">
    <property type="entry name" value="WW"/>
    <property type="match status" value="1"/>
</dbReference>
<accession>A0A9Q0E7F1</accession>
<dbReference type="GO" id="GO:0005737">
    <property type="term" value="C:cytoplasm"/>
    <property type="evidence" value="ECO:0007669"/>
    <property type="project" value="TreeGrafter"/>
</dbReference>
<dbReference type="Proteomes" id="UP001148018">
    <property type="component" value="Unassembled WGS sequence"/>
</dbReference>